<dbReference type="GO" id="GO:0005524">
    <property type="term" value="F:ATP binding"/>
    <property type="evidence" value="ECO:0007669"/>
    <property type="project" value="UniProtKB-KW"/>
</dbReference>
<dbReference type="OrthoDB" id="5337378at2759"/>
<dbReference type="EMBL" id="ML769771">
    <property type="protein sequence ID" value="KAE9387925.1"/>
    <property type="molecule type" value="Genomic_DNA"/>
</dbReference>
<evidence type="ECO:0000313" key="7">
    <source>
        <dbReference type="EMBL" id="KAE9387925.1"/>
    </source>
</evidence>
<keyword evidence="8" id="KW-1185">Reference proteome</keyword>
<evidence type="ECO:0000256" key="4">
    <source>
        <dbReference type="ARBA" id="ARBA00022840"/>
    </source>
</evidence>
<keyword evidence="3 7" id="KW-0418">Kinase</keyword>
<evidence type="ECO:0000256" key="5">
    <source>
        <dbReference type="ARBA" id="ARBA00037982"/>
    </source>
</evidence>
<gene>
    <name evidence="7" type="ORF">BT96DRAFT_1075906</name>
</gene>
<organism evidence="7 8">
    <name type="scientific">Gymnopus androsaceus JB14</name>
    <dbReference type="NCBI Taxonomy" id="1447944"/>
    <lineage>
        <taxon>Eukaryota</taxon>
        <taxon>Fungi</taxon>
        <taxon>Dikarya</taxon>
        <taxon>Basidiomycota</taxon>
        <taxon>Agaricomycotina</taxon>
        <taxon>Agaricomycetes</taxon>
        <taxon>Agaricomycetidae</taxon>
        <taxon>Agaricales</taxon>
        <taxon>Marasmiineae</taxon>
        <taxon>Omphalotaceae</taxon>
        <taxon>Gymnopus</taxon>
    </lineage>
</organism>
<dbReference type="SUPFAM" id="SSF56112">
    <property type="entry name" value="Protein kinase-like (PK-like)"/>
    <property type="match status" value="1"/>
</dbReference>
<evidence type="ECO:0000313" key="8">
    <source>
        <dbReference type="Proteomes" id="UP000799118"/>
    </source>
</evidence>
<dbReference type="PROSITE" id="PS50011">
    <property type="entry name" value="PROTEIN_KINASE_DOM"/>
    <property type="match status" value="1"/>
</dbReference>
<dbReference type="PANTHER" id="PTHR11042:SF190">
    <property type="entry name" value="MITOSIS INHIBITOR PROTEIN KINASE MIK1"/>
    <property type="match status" value="1"/>
</dbReference>
<reference evidence="7" key="1">
    <citation type="journal article" date="2019" name="Environ. Microbiol.">
        <title>Fungal ecological strategies reflected in gene transcription - a case study of two litter decomposers.</title>
        <authorList>
            <person name="Barbi F."/>
            <person name="Kohler A."/>
            <person name="Barry K."/>
            <person name="Baskaran P."/>
            <person name="Daum C."/>
            <person name="Fauchery L."/>
            <person name="Ihrmark K."/>
            <person name="Kuo A."/>
            <person name="LaButti K."/>
            <person name="Lipzen A."/>
            <person name="Morin E."/>
            <person name="Grigoriev I.V."/>
            <person name="Henrissat B."/>
            <person name="Lindahl B."/>
            <person name="Martin F."/>
        </authorList>
    </citation>
    <scope>NUCLEOTIDE SEQUENCE</scope>
    <source>
        <strain evidence="7">JB14</strain>
    </source>
</reference>
<dbReference type="InterPro" id="IPR008271">
    <property type="entry name" value="Ser/Thr_kinase_AS"/>
</dbReference>
<sequence length="227" mass="25219">ELCEGGNFANFLWEYGHVFPRLDWARVWKIVAELSNGLKFIHDCGIIHLDLKPANIFLSCDARLKIGDFGMATRWPRPCPTADSSSSSSDSFEREGDKLYLAPEVLQGKYSKVADMFSFGMSILEAAANIVVPDQGEAWHRLRQEDFSQVDLVDSPQLLRLVQQMMQTNPSLRVGINGVYSHPVVAQARAKMEQAHATAVRTGTSLFVASPLASVSEDFLPAILDNY</sequence>
<evidence type="ECO:0000259" key="6">
    <source>
        <dbReference type="PROSITE" id="PS50011"/>
    </source>
</evidence>
<dbReference type="PROSITE" id="PS00108">
    <property type="entry name" value="PROTEIN_KINASE_ST"/>
    <property type="match status" value="1"/>
</dbReference>
<comment type="similarity">
    <text evidence="5">Belongs to the protein kinase superfamily. Ser/Thr protein kinase family. GCN2 subfamily.</text>
</comment>
<dbReference type="Gene3D" id="1.10.510.10">
    <property type="entry name" value="Transferase(Phosphotransferase) domain 1"/>
    <property type="match status" value="1"/>
</dbReference>
<evidence type="ECO:0000256" key="1">
    <source>
        <dbReference type="ARBA" id="ARBA00022679"/>
    </source>
</evidence>
<protein>
    <submittedName>
        <fullName evidence="7">Kinase-like protein</fullName>
    </submittedName>
</protein>
<keyword evidence="1" id="KW-0808">Transferase</keyword>
<feature type="domain" description="Protein kinase" evidence="6">
    <location>
        <begin position="1"/>
        <end position="185"/>
    </location>
</feature>
<dbReference type="GO" id="GO:0110031">
    <property type="term" value="P:negative regulation of G2/MI transition of meiotic cell cycle"/>
    <property type="evidence" value="ECO:0007669"/>
    <property type="project" value="TreeGrafter"/>
</dbReference>
<dbReference type="InterPro" id="IPR000719">
    <property type="entry name" value="Prot_kinase_dom"/>
</dbReference>
<dbReference type="GO" id="GO:0005737">
    <property type="term" value="C:cytoplasm"/>
    <property type="evidence" value="ECO:0007669"/>
    <property type="project" value="TreeGrafter"/>
</dbReference>
<keyword evidence="4" id="KW-0067">ATP-binding</keyword>
<dbReference type="AlphaFoldDB" id="A0A6A4GRS5"/>
<proteinExistence type="inferred from homology"/>
<dbReference type="Proteomes" id="UP000799118">
    <property type="component" value="Unassembled WGS sequence"/>
</dbReference>
<name>A0A6A4GRS5_9AGAR</name>
<dbReference type="Pfam" id="PF00069">
    <property type="entry name" value="Pkinase"/>
    <property type="match status" value="1"/>
</dbReference>
<dbReference type="PANTHER" id="PTHR11042">
    <property type="entry name" value="EUKARYOTIC TRANSLATION INITIATION FACTOR 2-ALPHA KINASE EIF2-ALPHA KINASE -RELATED"/>
    <property type="match status" value="1"/>
</dbReference>
<dbReference type="GO" id="GO:0005634">
    <property type="term" value="C:nucleus"/>
    <property type="evidence" value="ECO:0007669"/>
    <property type="project" value="TreeGrafter"/>
</dbReference>
<evidence type="ECO:0000256" key="3">
    <source>
        <dbReference type="ARBA" id="ARBA00022777"/>
    </source>
</evidence>
<keyword evidence="2" id="KW-0547">Nucleotide-binding</keyword>
<evidence type="ECO:0000256" key="2">
    <source>
        <dbReference type="ARBA" id="ARBA00022741"/>
    </source>
</evidence>
<accession>A0A6A4GRS5</accession>
<dbReference type="SMART" id="SM00220">
    <property type="entry name" value="S_TKc"/>
    <property type="match status" value="1"/>
</dbReference>
<feature type="non-terminal residue" evidence="7">
    <location>
        <position position="1"/>
    </location>
</feature>
<dbReference type="InterPro" id="IPR050339">
    <property type="entry name" value="CC_SR_Kinase"/>
</dbReference>
<dbReference type="InterPro" id="IPR011009">
    <property type="entry name" value="Kinase-like_dom_sf"/>
</dbReference>
<dbReference type="GO" id="GO:0004713">
    <property type="term" value="F:protein tyrosine kinase activity"/>
    <property type="evidence" value="ECO:0007669"/>
    <property type="project" value="TreeGrafter"/>
</dbReference>